<feature type="compositionally biased region" description="Low complexity" evidence="2">
    <location>
        <begin position="93"/>
        <end position="110"/>
    </location>
</feature>
<feature type="domain" description="SpaA-like prealbumin fold" evidence="4">
    <location>
        <begin position="1538"/>
        <end position="1623"/>
    </location>
</feature>
<feature type="transmembrane region" description="Helical" evidence="3">
    <location>
        <begin position="20"/>
        <end position="41"/>
    </location>
</feature>
<dbReference type="InterPro" id="IPR013378">
    <property type="entry name" value="InlB-like_B-rpt"/>
</dbReference>
<feature type="transmembrane region" description="Helical" evidence="3">
    <location>
        <begin position="1678"/>
        <end position="1697"/>
    </location>
</feature>
<dbReference type="OrthoDB" id="663332at2"/>
<feature type="compositionally biased region" description="Low complexity" evidence="2">
    <location>
        <begin position="304"/>
        <end position="313"/>
    </location>
</feature>
<organism evidence="5 6">
    <name type="scientific">Streptococcus alactolyticus</name>
    <dbReference type="NCBI Taxonomy" id="29389"/>
    <lineage>
        <taxon>Bacteria</taxon>
        <taxon>Bacillati</taxon>
        <taxon>Bacillota</taxon>
        <taxon>Bacilli</taxon>
        <taxon>Lactobacillales</taxon>
        <taxon>Streptococcaceae</taxon>
        <taxon>Streptococcus</taxon>
    </lineage>
</organism>
<dbReference type="Pfam" id="PF09479">
    <property type="entry name" value="Flg_new"/>
    <property type="match status" value="4"/>
</dbReference>
<keyword evidence="3" id="KW-0472">Membrane</keyword>
<evidence type="ECO:0000256" key="1">
    <source>
        <dbReference type="ARBA" id="ARBA00004196"/>
    </source>
</evidence>
<feature type="compositionally biased region" description="Acidic residues" evidence="2">
    <location>
        <begin position="289"/>
        <end position="303"/>
    </location>
</feature>
<keyword evidence="3" id="KW-1133">Transmembrane helix</keyword>
<dbReference type="Gene3D" id="2.60.40.4270">
    <property type="entry name" value="Listeria-Bacteroides repeat domain"/>
    <property type="match status" value="3"/>
</dbReference>
<dbReference type="InterPro" id="IPR013783">
    <property type="entry name" value="Ig-like_fold"/>
</dbReference>
<evidence type="ECO:0000256" key="2">
    <source>
        <dbReference type="SAM" id="MobiDB-lite"/>
    </source>
</evidence>
<dbReference type="EMBL" id="VUNP01000018">
    <property type="protein sequence ID" value="MST53812.1"/>
    <property type="molecule type" value="Genomic_DNA"/>
</dbReference>
<protein>
    <submittedName>
        <fullName evidence="5">LPXTG cell wall anchor domain-containing protein</fullName>
    </submittedName>
</protein>
<evidence type="ECO:0000259" key="4">
    <source>
        <dbReference type="Pfam" id="PF17802"/>
    </source>
</evidence>
<evidence type="ECO:0000313" key="6">
    <source>
        <dbReference type="Proteomes" id="UP000471052"/>
    </source>
</evidence>
<dbReference type="Gene3D" id="2.60.40.10">
    <property type="entry name" value="Immunoglobulins"/>
    <property type="match status" value="1"/>
</dbReference>
<reference evidence="5 6" key="1">
    <citation type="submission" date="2019-08" db="EMBL/GenBank/DDBJ databases">
        <title>In-depth cultivation of the pig gut microbiome towards novel bacterial diversity and tailored functional studies.</title>
        <authorList>
            <person name="Wylensek D."/>
            <person name="Hitch T.C.A."/>
            <person name="Clavel T."/>
        </authorList>
    </citation>
    <scope>NUCLEOTIDE SEQUENCE [LARGE SCALE GENOMIC DNA]</scope>
    <source>
        <strain evidence="5 6">BL-178-WT-3A</strain>
    </source>
</reference>
<evidence type="ECO:0000256" key="3">
    <source>
        <dbReference type="SAM" id="Phobius"/>
    </source>
</evidence>
<proteinExistence type="predicted"/>
<dbReference type="Proteomes" id="UP000471052">
    <property type="component" value="Unassembled WGS sequence"/>
</dbReference>
<dbReference type="NCBIfam" id="TIGR02543">
    <property type="entry name" value="List_Bact_rpt"/>
    <property type="match status" value="2"/>
</dbReference>
<dbReference type="InterPro" id="IPR041033">
    <property type="entry name" value="SpaA_PFL_dom_1"/>
</dbReference>
<dbReference type="GO" id="GO:0030313">
    <property type="term" value="C:cell envelope"/>
    <property type="evidence" value="ECO:0007669"/>
    <property type="project" value="UniProtKB-SubCell"/>
</dbReference>
<sequence>MVEVLRKIWRRLRQLSAKKVWSVVGISVFILTAYTLILTAITLDGETASSEAGVDVSSSVPAAITNAEPAAIEQAPDLTAQSTAPSVATETTSAPAAEQASDQPPASSAAVEQPRQTTQTDTSNEEPKQELIQSATILTANGDGYTVSAVVDGSSQLPVGVELKVRKLDSSGQEFQESSDKSKAVLGTNLLDFATFFDVSFIHNGQEVQPSAPVQVTLQTEDNLAGKEQDFKVVHFKSNGEKEVINPESVNLSTSQTKVTYKVSSFSVQGFVVLGKEEPVQATENTENSQEETQEEVAEENTNEENTNTEASSDQGTTEAADTADKRVITFVFQNNNNEEENVTTLHKKDGDKLATLPAAPFKPGYIFDHWQNKVTGETVTADTVVNGDMTVEAVFNEIKIYTVTIEYYYHNSSSDSDVVFDKEIHQIEISDTPYHIIPPTSTNVSKDDDTNLEQDAIYYPEKAVVEITADQLENSIDGKIDIKVKYVPASSKYTVRYMLKDLDGKNYTEIKSVTAYGALGSTVNAEVLSFDYATFEKTEPLELTQEEGQEVNVYYTRNSYNLTYEPNGGSYVDYQTGLYGETIDVTKTEPTRVGYDFKGWYTDEALTKTAGDTVTLEDDTTLYAKWEAKTVNYTVVYMKEVYDNSTQSTHYVYESSIKQTAKTGDVIKASDAKGLDTVPVGYTLDIDENAKSEVTIAADGSSVLKVYYKLKHYTFVFHANNWPFVTDAKITVDGKVYDGDDYRIENVVLGQDIAEQWPSGTQITSQSGMKFRGWNSPNGGSTWITKRFKVTPDMLYEGNPAADGIYIVTLTSNWIVRPVEFTVNYYLENINGKYDRSDKYSQTFYSNFSLLNPLNPKEIDGFDFEHREDKWENWVRVYNFYYKRHRYSIDYYYADQKLNTIPNIPFESDINSDTYTKEPTTRPIGVDDDYTWVGWYEDPELTTPYIFNEMPSHNLLLYAKWQAPSFTVRFETDGASSETPEDQTVEKYKVATVPDTPTKEHHIFAGWYTADGKRYDWSKPVTEDITLTAHWVPEVLSYTIKYLDADNQDKELAPSKTVESPSLVEGQELTVSALAITGYRPDEHHKTITLDYDNNEIIFYYTAKAATVDYTVKYLLADNQNIEVAPSETKTVEGSQINARELAVEVDKDHMKTQDGVTDDMLAQKYYPEEVVQTLVLTSKAENNVITFLYHSYDSATLTVNYLDMDGNPIPGKDAEVITHTVPFSYAVDETEILGYTFHNANDVDGNDVDGSYFIKDGGSHVLNLYYQKDLILTAKSKEKTYDGEALTSDGVGDLVSDYAVYLAEGDTITSVTYDGSQTEAGTSNSLPRDVTIVDKNGKDHTDYYHISYASGTLTVNQAKVEVYIDGDQKEKFYDGVAETITYTVKINDPSGKYQESDLAFTGGEKEITRKDAGHYDLTLKDGFVNNNKNFDVQMEVSNGSLEIKKRRVVLTSDSAQKGFDGTALTAKTVTETEFNKDTGEGFVPLEGLIYDFTGSQTAVGASENRFTYKVDNALNDTKLSNYDVQTEYGLLQVLPTLNIQKTTSQWKPLSGGQFTISRWNEGGQNWEALEGVSELTITSSDGVTIPIGLTEGQYRIQETAAPDGYVVLEEAIYFNIAKETTSDDEDNPVAESYTVTLTDADGRAQLEESTTTYSHRIKIANQAGTALPNTGGPGTYWYVLVGLLLMGFSFIWFILKNINSNDVL</sequence>
<keyword evidence="3" id="KW-0812">Transmembrane</keyword>
<gene>
    <name evidence="5" type="ORF">FYJ82_05300</name>
</gene>
<feature type="compositionally biased region" description="Polar residues" evidence="2">
    <location>
        <begin position="79"/>
        <end position="92"/>
    </location>
</feature>
<name>A0A6N7X6B8_STRAY</name>
<feature type="region of interest" description="Disordered" evidence="2">
    <location>
        <begin position="71"/>
        <end position="129"/>
    </location>
</feature>
<dbReference type="RefSeq" id="WP_154454944.1">
    <property type="nucleotide sequence ID" value="NZ_VUNP01000018.1"/>
</dbReference>
<comment type="caution">
    <text evidence="5">The sequence shown here is derived from an EMBL/GenBank/DDBJ whole genome shotgun (WGS) entry which is preliminary data.</text>
</comment>
<comment type="subcellular location">
    <subcellularLocation>
        <location evidence="1">Cell envelope</location>
    </subcellularLocation>
</comment>
<dbReference type="Pfam" id="PF17802">
    <property type="entry name" value="SpaA"/>
    <property type="match status" value="1"/>
</dbReference>
<dbReference type="NCBIfam" id="TIGR01167">
    <property type="entry name" value="LPXTG_anchor"/>
    <property type="match status" value="1"/>
</dbReference>
<accession>A0A6N7X6B8</accession>
<feature type="region of interest" description="Disordered" evidence="2">
    <location>
        <begin position="278"/>
        <end position="321"/>
    </location>
</feature>
<dbReference type="InterPro" id="IPR042229">
    <property type="entry name" value="Listeria/Bacterioides_rpt_sf"/>
</dbReference>
<evidence type="ECO:0000313" key="5">
    <source>
        <dbReference type="EMBL" id="MST53812.1"/>
    </source>
</evidence>